<accession>A0A381UP69</accession>
<organism evidence="3">
    <name type="scientific">marine metagenome</name>
    <dbReference type="NCBI Taxonomy" id="408172"/>
    <lineage>
        <taxon>unclassified sequences</taxon>
        <taxon>metagenomes</taxon>
        <taxon>ecological metagenomes</taxon>
    </lineage>
</organism>
<dbReference type="AlphaFoldDB" id="A0A381UP69"/>
<dbReference type="Pfam" id="PF03938">
    <property type="entry name" value="OmpH"/>
    <property type="match status" value="1"/>
</dbReference>
<evidence type="ECO:0008006" key="4">
    <source>
        <dbReference type="Google" id="ProtNLM"/>
    </source>
</evidence>
<dbReference type="SMART" id="SM00935">
    <property type="entry name" value="OmpH"/>
    <property type="match status" value="1"/>
</dbReference>
<keyword evidence="2" id="KW-0732">Signal</keyword>
<dbReference type="GO" id="GO:0051082">
    <property type="term" value="F:unfolded protein binding"/>
    <property type="evidence" value="ECO:0007669"/>
    <property type="project" value="InterPro"/>
</dbReference>
<protein>
    <recommendedName>
        <fullName evidence="4">OmpH family outer membrane protein</fullName>
    </recommendedName>
</protein>
<gene>
    <name evidence="3" type="ORF">METZ01_LOCUS81971</name>
</gene>
<dbReference type="InterPro" id="IPR024930">
    <property type="entry name" value="Skp_dom_sf"/>
</dbReference>
<dbReference type="EMBL" id="UINC01006700">
    <property type="protein sequence ID" value="SVA29117.1"/>
    <property type="molecule type" value="Genomic_DNA"/>
</dbReference>
<dbReference type="SUPFAM" id="SSF111384">
    <property type="entry name" value="OmpH-like"/>
    <property type="match status" value="1"/>
</dbReference>
<dbReference type="PANTHER" id="PTHR35089:SF1">
    <property type="entry name" value="CHAPERONE PROTEIN SKP"/>
    <property type="match status" value="1"/>
</dbReference>
<dbReference type="GO" id="GO:0050821">
    <property type="term" value="P:protein stabilization"/>
    <property type="evidence" value="ECO:0007669"/>
    <property type="project" value="TreeGrafter"/>
</dbReference>
<proteinExistence type="inferred from homology"/>
<comment type="similarity">
    <text evidence="1">Belongs to the Skp family.</text>
</comment>
<name>A0A381UP69_9ZZZZ</name>
<dbReference type="GO" id="GO:0005829">
    <property type="term" value="C:cytosol"/>
    <property type="evidence" value="ECO:0007669"/>
    <property type="project" value="TreeGrafter"/>
</dbReference>
<sequence>MKRLNFVLIIIGAVLLTQPIFAQTAVEAKIGVVDMNKLLQESPQFQDMQEAIEEEFAPRVRDISAKESAFNASRDQLTKDNLALSTDERQSATLKLTADQRELEYLAQSFQQDRNSRSQIELNKIFREIIDIIKKFGRDNGYDLIINEGRIDQNTLLSGGTLYTGASVDITNDVAKLLEKKFQEDK</sequence>
<dbReference type="InterPro" id="IPR005632">
    <property type="entry name" value="Chaperone_Skp"/>
</dbReference>
<evidence type="ECO:0000313" key="3">
    <source>
        <dbReference type="EMBL" id="SVA29117.1"/>
    </source>
</evidence>
<dbReference type="PANTHER" id="PTHR35089">
    <property type="entry name" value="CHAPERONE PROTEIN SKP"/>
    <property type="match status" value="1"/>
</dbReference>
<reference evidence="3" key="1">
    <citation type="submission" date="2018-05" db="EMBL/GenBank/DDBJ databases">
        <authorList>
            <person name="Lanie J.A."/>
            <person name="Ng W.-L."/>
            <person name="Kazmierczak K.M."/>
            <person name="Andrzejewski T.M."/>
            <person name="Davidsen T.M."/>
            <person name="Wayne K.J."/>
            <person name="Tettelin H."/>
            <person name="Glass J.I."/>
            <person name="Rusch D."/>
            <person name="Podicherti R."/>
            <person name="Tsui H.-C.T."/>
            <person name="Winkler M.E."/>
        </authorList>
    </citation>
    <scope>NUCLEOTIDE SEQUENCE</scope>
</reference>
<evidence type="ECO:0000256" key="2">
    <source>
        <dbReference type="ARBA" id="ARBA00022729"/>
    </source>
</evidence>
<evidence type="ECO:0000256" key="1">
    <source>
        <dbReference type="ARBA" id="ARBA00009091"/>
    </source>
</evidence>
<dbReference type="Gene3D" id="3.30.910.20">
    <property type="entry name" value="Skp domain"/>
    <property type="match status" value="1"/>
</dbReference>